<feature type="region of interest" description="Disordered" evidence="1">
    <location>
        <begin position="1"/>
        <end position="24"/>
    </location>
</feature>
<reference evidence="2 3" key="1">
    <citation type="submission" date="2023-07" db="EMBL/GenBank/DDBJ databases">
        <title>Comparative genomics of wheat-associated soil bacteria to identify genetic determinants of phenazine resistance.</title>
        <authorList>
            <person name="Mouncey N."/>
        </authorList>
    </citation>
    <scope>NUCLEOTIDE SEQUENCE [LARGE SCALE GENOMIC DNA]</scope>
    <source>
        <strain evidence="2 3">W2I16</strain>
    </source>
</reference>
<sequence length="139" mass="14601">MPGVGAPAYRLPQQRLPDAGAEPPDVHVDRVQLGVVGADLAVPVGPVTGPADDLAGLFRDQVDDLRPGPHEERTPTLGVLRHAEGVEIRLRHQALVGVLPAPDTDFGDALTVVEGHLADEDQVVHGGTLSEKGQLDRLG</sequence>
<protein>
    <submittedName>
        <fullName evidence="2">Uncharacterized protein</fullName>
    </submittedName>
</protein>
<evidence type="ECO:0000313" key="2">
    <source>
        <dbReference type="EMBL" id="MDQ0937040.1"/>
    </source>
</evidence>
<organism evidence="2 3">
    <name type="scientific">Streptomyces turgidiscabies</name>
    <dbReference type="NCBI Taxonomy" id="85558"/>
    <lineage>
        <taxon>Bacteria</taxon>
        <taxon>Bacillati</taxon>
        <taxon>Actinomycetota</taxon>
        <taxon>Actinomycetes</taxon>
        <taxon>Kitasatosporales</taxon>
        <taxon>Streptomycetaceae</taxon>
        <taxon>Streptomyces</taxon>
    </lineage>
</organism>
<dbReference type="EMBL" id="JAUSZS010000008">
    <property type="protein sequence ID" value="MDQ0937040.1"/>
    <property type="molecule type" value="Genomic_DNA"/>
</dbReference>
<dbReference type="Proteomes" id="UP001223072">
    <property type="component" value="Unassembled WGS sequence"/>
</dbReference>
<keyword evidence="3" id="KW-1185">Reference proteome</keyword>
<accession>A0ABU0RYK9</accession>
<proteinExistence type="predicted"/>
<name>A0ABU0RYK9_9ACTN</name>
<gene>
    <name evidence="2" type="ORF">QFZ49_007015</name>
</gene>
<comment type="caution">
    <text evidence="2">The sequence shown here is derived from an EMBL/GenBank/DDBJ whole genome shotgun (WGS) entry which is preliminary data.</text>
</comment>
<evidence type="ECO:0000313" key="3">
    <source>
        <dbReference type="Proteomes" id="UP001223072"/>
    </source>
</evidence>
<evidence type="ECO:0000256" key="1">
    <source>
        <dbReference type="SAM" id="MobiDB-lite"/>
    </source>
</evidence>